<dbReference type="Gene3D" id="1.20.1280.50">
    <property type="match status" value="1"/>
</dbReference>
<evidence type="ECO:0000313" key="3">
    <source>
        <dbReference type="Proteomes" id="UP000324897"/>
    </source>
</evidence>
<dbReference type="PANTHER" id="PTHR44259">
    <property type="entry name" value="OS07G0183000 PROTEIN-RELATED"/>
    <property type="match status" value="1"/>
</dbReference>
<gene>
    <name evidence="2" type="ORF">EJB05_35501</name>
</gene>
<dbReference type="Proteomes" id="UP000324897">
    <property type="component" value="Chromosome 7"/>
</dbReference>
<dbReference type="Pfam" id="PF03478">
    <property type="entry name" value="Beta-prop_KIB1-4"/>
    <property type="match status" value="1"/>
</dbReference>
<evidence type="ECO:0000313" key="2">
    <source>
        <dbReference type="EMBL" id="TVU19357.1"/>
    </source>
</evidence>
<feature type="domain" description="KIB1-4 beta-propeller" evidence="1">
    <location>
        <begin position="96"/>
        <end position="402"/>
    </location>
</feature>
<dbReference type="PANTHER" id="PTHR44259:SF80">
    <property type="entry name" value="F-BOX DOMAIN-CONTAINING PROTEIN"/>
    <property type="match status" value="1"/>
</dbReference>
<comment type="caution">
    <text evidence="2">The sequence shown here is derived from an EMBL/GenBank/DDBJ whole genome shotgun (WGS) entry which is preliminary data.</text>
</comment>
<evidence type="ECO:0000259" key="1">
    <source>
        <dbReference type="Pfam" id="PF03478"/>
    </source>
</evidence>
<name>A0A5J9U7B7_9POAL</name>
<feature type="non-terminal residue" evidence="2">
    <location>
        <position position="1"/>
    </location>
</feature>
<dbReference type="OrthoDB" id="580600at2759"/>
<protein>
    <recommendedName>
        <fullName evidence="1">KIB1-4 beta-propeller domain-containing protein</fullName>
    </recommendedName>
</protein>
<organism evidence="2 3">
    <name type="scientific">Eragrostis curvula</name>
    <name type="common">weeping love grass</name>
    <dbReference type="NCBI Taxonomy" id="38414"/>
    <lineage>
        <taxon>Eukaryota</taxon>
        <taxon>Viridiplantae</taxon>
        <taxon>Streptophyta</taxon>
        <taxon>Embryophyta</taxon>
        <taxon>Tracheophyta</taxon>
        <taxon>Spermatophyta</taxon>
        <taxon>Magnoliopsida</taxon>
        <taxon>Liliopsida</taxon>
        <taxon>Poales</taxon>
        <taxon>Poaceae</taxon>
        <taxon>PACMAD clade</taxon>
        <taxon>Chloridoideae</taxon>
        <taxon>Eragrostideae</taxon>
        <taxon>Eragrostidinae</taxon>
        <taxon>Eragrostis</taxon>
    </lineage>
</organism>
<dbReference type="Gramene" id="TVU19357">
    <property type="protein sequence ID" value="TVU19357"/>
    <property type="gene ID" value="EJB05_35501"/>
</dbReference>
<dbReference type="InterPro" id="IPR036047">
    <property type="entry name" value="F-box-like_dom_sf"/>
</dbReference>
<accession>A0A5J9U7B7</accession>
<keyword evidence="3" id="KW-1185">Reference proteome</keyword>
<sequence length="465" mass="51148">MADPSGCPDWSSLPCDLLITVLRLLDAPSALAYAGVCAAWRAAAADFAGVLLTRTPWLFSWDPDWYYDEDDHTEVGPTSATLRCLLGAGNASFPTAPFPRARSRSLRCCGSSHGWIIASDQSSNLVLYNPFAPPSAANFIALPPVSDFDECLLTSYSSDGEGRVVAYVHDGHSGWGAESLGSSFYQKAILSCAPSTASADGAAYTAAVIHCHSRSLSFAKAGDTEWRQAWTIGEEETVEVPISFWENGRHINTKVPEHDEYCDVAHHDGRFYTVTKHGTVESWETSANNMEPGTTELIGRKFGYSEGEIVLSRHLVSTPWGDLLQVRALRVRNLEKYPQLVRVRIGKIIPNGYRMVELRPAKALRGHAMFLGLNQSACVHPAEFPGLRPDCIYFTIPKFVEDSTWSYGWCGVKIYNLKNNTVEDAFANFCGKNPRCPPPAAWIIKNHNRAEISFCCSLLNLSLGD</sequence>
<dbReference type="InterPro" id="IPR005174">
    <property type="entry name" value="KIB1-4_b-propeller"/>
</dbReference>
<reference evidence="2 3" key="1">
    <citation type="journal article" date="2019" name="Sci. Rep.">
        <title>A high-quality genome of Eragrostis curvula grass provides insights into Poaceae evolution and supports new strategies to enhance forage quality.</title>
        <authorList>
            <person name="Carballo J."/>
            <person name="Santos B.A.C.M."/>
            <person name="Zappacosta D."/>
            <person name="Garbus I."/>
            <person name="Selva J.P."/>
            <person name="Gallo C.A."/>
            <person name="Diaz A."/>
            <person name="Albertini E."/>
            <person name="Caccamo M."/>
            <person name="Echenique V."/>
        </authorList>
    </citation>
    <scope>NUCLEOTIDE SEQUENCE [LARGE SCALE GENOMIC DNA]</scope>
    <source>
        <strain evidence="3">cv. Victoria</strain>
        <tissue evidence="2">Leaf</tissue>
    </source>
</reference>
<dbReference type="AlphaFoldDB" id="A0A5J9U7B7"/>
<proteinExistence type="predicted"/>
<dbReference type="EMBL" id="RWGY01000029">
    <property type="protein sequence ID" value="TVU19357.1"/>
    <property type="molecule type" value="Genomic_DNA"/>
</dbReference>
<dbReference type="InterPro" id="IPR050942">
    <property type="entry name" value="F-box_BR-signaling"/>
</dbReference>
<dbReference type="SUPFAM" id="SSF81383">
    <property type="entry name" value="F-box domain"/>
    <property type="match status" value="1"/>
</dbReference>